<dbReference type="AlphaFoldDB" id="A0A420RYM6"/>
<evidence type="ECO:0000313" key="1">
    <source>
        <dbReference type="EMBL" id="RKL22138.1"/>
    </source>
</evidence>
<sequence>MPSAADIARNIINNSEDASILPILTPPPGVCPYSRPPSILIPELGPLERTMGCFSTRFAEIYGLGSDMEPILMRHRPYDPQTHEFSLETHAIRRVLERDDGQEYPLSFHMVDATDACVLPHGPGLVELFWRHVHSCYSTLSKDPFALAFSQSYRRIPAAHLEAVYLSAIHWWTYDPELSSAGSGIHSTMLI</sequence>
<gene>
    <name evidence="1" type="ORF">BFJ72_g14750</name>
</gene>
<organism evidence="1 2">
    <name type="scientific">Gibberella intermedia</name>
    <name type="common">Bulb rot disease fungus</name>
    <name type="synonym">Fusarium proliferatum</name>
    <dbReference type="NCBI Taxonomy" id="948311"/>
    <lineage>
        <taxon>Eukaryota</taxon>
        <taxon>Fungi</taxon>
        <taxon>Dikarya</taxon>
        <taxon>Ascomycota</taxon>
        <taxon>Pezizomycotina</taxon>
        <taxon>Sordariomycetes</taxon>
        <taxon>Hypocreomycetidae</taxon>
        <taxon>Hypocreales</taxon>
        <taxon>Nectriaceae</taxon>
        <taxon>Fusarium</taxon>
        <taxon>Fusarium fujikuroi species complex</taxon>
    </lineage>
</organism>
<name>A0A420RYM6_GIBIN</name>
<dbReference type="Proteomes" id="UP000283569">
    <property type="component" value="Unassembled WGS sequence"/>
</dbReference>
<dbReference type="EMBL" id="MRDB01000124">
    <property type="protein sequence ID" value="RKL22138.1"/>
    <property type="molecule type" value="Genomic_DNA"/>
</dbReference>
<protein>
    <submittedName>
        <fullName evidence="1">Uncharacterized protein</fullName>
    </submittedName>
</protein>
<evidence type="ECO:0000313" key="2">
    <source>
        <dbReference type="Proteomes" id="UP000283569"/>
    </source>
</evidence>
<proteinExistence type="predicted"/>
<comment type="caution">
    <text evidence="1">The sequence shown here is derived from an EMBL/GenBank/DDBJ whole genome shotgun (WGS) entry which is preliminary data.</text>
</comment>
<reference evidence="1 2" key="1">
    <citation type="journal article" date="2018" name="Sci. Rep.">
        <title>Characterisation of pathogen-specific regions and novel effector candidates in Fusarium oxysporum f. sp. cepae.</title>
        <authorList>
            <person name="Armitage A.D."/>
            <person name="Taylor A."/>
            <person name="Sobczyk M.K."/>
            <person name="Baxter L."/>
            <person name="Greenfield B.P."/>
            <person name="Bates H.J."/>
            <person name="Wilson F."/>
            <person name="Jackson A.C."/>
            <person name="Ott S."/>
            <person name="Harrison R.J."/>
            <person name="Clarkson J.P."/>
        </authorList>
    </citation>
    <scope>NUCLEOTIDE SEQUENCE [LARGE SCALE GENOMIC DNA]</scope>
    <source>
        <strain evidence="1 2">Fp_A8</strain>
    </source>
</reference>
<accession>A0A420RYM6</accession>